<evidence type="ECO:0000313" key="8">
    <source>
        <dbReference type="EMBL" id="KAJ7951522.1"/>
    </source>
</evidence>
<dbReference type="InterPro" id="IPR017930">
    <property type="entry name" value="Myb_dom"/>
</dbReference>
<feature type="domain" description="Myb-like" evidence="6">
    <location>
        <begin position="10"/>
        <end position="62"/>
    </location>
</feature>
<evidence type="ECO:0000256" key="3">
    <source>
        <dbReference type="ARBA" id="ARBA00023125"/>
    </source>
</evidence>
<evidence type="ECO:0000259" key="7">
    <source>
        <dbReference type="PROSITE" id="PS51294"/>
    </source>
</evidence>
<evidence type="ECO:0000256" key="4">
    <source>
        <dbReference type="ARBA" id="ARBA00023242"/>
    </source>
</evidence>
<reference evidence="8" key="1">
    <citation type="journal article" date="2023" name="Science">
        <title>Elucidation of the pathway for biosynthesis of saponin adjuvants from the soapbark tree.</title>
        <authorList>
            <person name="Reed J."/>
            <person name="Orme A."/>
            <person name="El-Demerdash A."/>
            <person name="Owen C."/>
            <person name="Martin L.B.B."/>
            <person name="Misra R.C."/>
            <person name="Kikuchi S."/>
            <person name="Rejzek M."/>
            <person name="Martin A.C."/>
            <person name="Harkess A."/>
            <person name="Leebens-Mack J."/>
            <person name="Louveau T."/>
            <person name="Stephenson M.J."/>
            <person name="Osbourn A."/>
        </authorList>
    </citation>
    <scope>NUCLEOTIDE SEQUENCE</scope>
    <source>
        <strain evidence="8">S10</strain>
    </source>
</reference>
<dbReference type="Proteomes" id="UP001163823">
    <property type="component" value="Chromosome 11"/>
</dbReference>
<dbReference type="PANTHER" id="PTHR47999:SF96">
    <property type="entry name" value="TRANSCRIPTION REPRESSOR MYB6-LIKE"/>
    <property type="match status" value="1"/>
</dbReference>
<keyword evidence="9" id="KW-1185">Reference proteome</keyword>
<dbReference type="SMART" id="SM00717">
    <property type="entry name" value="SANT"/>
    <property type="match status" value="2"/>
</dbReference>
<sequence>MGRNPCCSKDEGLNRGAWTAMEDKLLTDYVKTHGEGKWRNLPKSAGLKRCGKSCRLRWLNYLRPGIKRGNITQDEEELIIRLHNLLGNSCLYRWSLIAGRIPNRTDNDIKNYWNTTLRKRLQKDNPMSSNLKKEENPNPKTQQLNQHPFKKMNTNSSCVIRTKATRCSKVVISQQQLKPIVAPPPTSVDHVINDNNKPVETEPLLLPFVSKEVHSDDLDLGLDFMMDFKMDDFNLFSDLLHVDFSQSLENNSTISSSDNKGYLCPKSDHIDDQTFLLSDDSLYGWDFQSITNLTQSEFDWV</sequence>
<evidence type="ECO:0000259" key="6">
    <source>
        <dbReference type="PROSITE" id="PS50090"/>
    </source>
</evidence>
<name>A0AAD7PDX0_QUISA</name>
<dbReference type="InterPro" id="IPR009057">
    <property type="entry name" value="Homeodomain-like_sf"/>
</dbReference>
<organism evidence="8 9">
    <name type="scientific">Quillaja saponaria</name>
    <name type="common">Soap bark tree</name>
    <dbReference type="NCBI Taxonomy" id="32244"/>
    <lineage>
        <taxon>Eukaryota</taxon>
        <taxon>Viridiplantae</taxon>
        <taxon>Streptophyta</taxon>
        <taxon>Embryophyta</taxon>
        <taxon>Tracheophyta</taxon>
        <taxon>Spermatophyta</taxon>
        <taxon>Magnoliopsida</taxon>
        <taxon>eudicotyledons</taxon>
        <taxon>Gunneridae</taxon>
        <taxon>Pentapetalae</taxon>
        <taxon>rosids</taxon>
        <taxon>fabids</taxon>
        <taxon>Fabales</taxon>
        <taxon>Quillajaceae</taxon>
        <taxon>Quillaja</taxon>
    </lineage>
</organism>
<dbReference type="KEGG" id="qsa:O6P43_027556"/>
<dbReference type="GO" id="GO:0005634">
    <property type="term" value="C:nucleus"/>
    <property type="evidence" value="ECO:0007669"/>
    <property type="project" value="UniProtKB-SubCell"/>
</dbReference>
<evidence type="ECO:0000256" key="2">
    <source>
        <dbReference type="ARBA" id="ARBA00022737"/>
    </source>
</evidence>
<keyword evidence="2" id="KW-0677">Repeat</keyword>
<dbReference type="CDD" id="cd00167">
    <property type="entry name" value="SANT"/>
    <property type="match status" value="2"/>
</dbReference>
<comment type="caution">
    <text evidence="8">The sequence shown here is derived from an EMBL/GenBank/DDBJ whole genome shotgun (WGS) entry which is preliminary data.</text>
</comment>
<dbReference type="PANTHER" id="PTHR47999">
    <property type="entry name" value="TRANSCRIPTION FACTOR MYB8-RELATED-RELATED"/>
    <property type="match status" value="1"/>
</dbReference>
<evidence type="ECO:0000313" key="9">
    <source>
        <dbReference type="Proteomes" id="UP001163823"/>
    </source>
</evidence>
<keyword evidence="3" id="KW-0238">DNA-binding</keyword>
<dbReference type="PROSITE" id="PS51294">
    <property type="entry name" value="HTH_MYB"/>
    <property type="match status" value="2"/>
</dbReference>
<proteinExistence type="predicted"/>
<gene>
    <name evidence="8" type="ORF">O6P43_027556</name>
</gene>
<dbReference type="InterPro" id="IPR015495">
    <property type="entry name" value="Myb_TF_plants"/>
</dbReference>
<keyword evidence="4" id="KW-0539">Nucleus</keyword>
<feature type="domain" description="Myb-like" evidence="6">
    <location>
        <begin position="63"/>
        <end position="117"/>
    </location>
</feature>
<dbReference type="Gene3D" id="1.10.10.60">
    <property type="entry name" value="Homeodomain-like"/>
    <property type="match status" value="2"/>
</dbReference>
<dbReference type="Pfam" id="PF00249">
    <property type="entry name" value="Myb_DNA-binding"/>
    <property type="match status" value="2"/>
</dbReference>
<dbReference type="SUPFAM" id="SSF46689">
    <property type="entry name" value="Homeodomain-like"/>
    <property type="match status" value="1"/>
</dbReference>
<feature type="domain" description="HTH myb-type" evidence="7">
    <location>
        <begin position="67"/>
        <end position="121"/>
    </location>
</feature>
<accession>A0AAD7PDX0</accession>
<comment type="subcellular location">
    <subcellularLocation>
        <location evidence="1">Nucleus</location>
    </subcellularLocation>
</comment>
<dbReference type="FunFam" id="1.10.10.60:FF:000001">
    <property type="entry name" value="MYB-related transcription factor"/>
    <property type="match status" value="1"/>
</dbReference>
<feature type="domain" description="HTH myb-type" evidence="7">
    <location>
        <begin position="10"/>
        <end position="66"/>
    </location>
</feature>
<evidence type="ECO:0000256" key="5">
    <source>
        <dbReference type="SAM" id="MobiDB-lite"/>
    </source>
</evidence>
<dbReference type="AlphaFoldDB" id="A0AAD7PDX0"/>
<dbReference type="GO" id="GO:0003677">
    <property type="term" value="F:DNA binding"/>
    <property type="evidence" value="ECO:0007669"/>
    <property type="project" value="UniProtKB-KW"/>
</dbReference>
<dbReference type="EMBL" id="JARAOO010000011">
    <property type="protein sequence ID" value="KAJ7951522.1"/>
    <property type="molecule type" value="Genomic_DNA"/>
</dbReference>
<evidence type="ECO:0000256" key="1">
    <source>
        <dbReference type="ARBA" id="ARBA00004123"/>
    </source>
</evidence>
<protein>
    <submittedName>
        <fullName evidence="8">MYB transcription factor</fullName>
    </submittedName>
</protein>
<dbReference type="PROSITE" id="PS50090">
    <property type="entry name" value="MYB_LIKE"/>
    <property type="match status" value="2"/>
</dbReference>
<dbReference type="InterPro" id="IPR001005">
    <property type="entry name" value="SANT/Myb"/>
</dbReference>
<feature type="region of interest" description="Disordered" evidence="5">
    <location>
        <begin position="120"/>
        <end position="146"/>
    </location>
</feature>